<sequence length="48" mass="4957">MGEPYARAGARLSTTALSTLRHDDLTTALISVVAAGGQGMALLLERIS</sequence>
<feature type="domain" description="Thiolase C-terminal" evidence="1">
    <location>
        <begin position="1"/>
        <end position="46"/>
    </location>
</feature>
<evidence type="ECO:0000259" key="1">
    <source>
        <dbReference type="Pfam" id="PF02803"/>
    </source>
</evidence>
<evidence type="ECO:0000313" key="3">
    <source>
        <dbReference type="Proteomes" id="UP001432166"/>
    </source>
</evidence>
<dbReference type="Pfam" id="PF02803">
    <property type="entry name" value="Thiolase_C"/>
    <property type="match status" value="1"/>
</dbReference>
<proteinExistence type="predicted"/>
<organism evidence="2 3">
    <name type="scientific">Streptomyces tauricus</name>
    <dbReference type="NCBI Taxonomy" id="68274"/>
    <lineage>
        <taxon>Bacteria</taxon>
        <taxon>Bacillati</taxon>
        <taxon>Actinomycetota</taxon>
        <taxon>Actinomycetes</taxon>
        <taxon>Kitasatosporales</taxon>
        <taxon>Streptomycetaceae</taxon>
        <taxon>Streptomyces</taxon>
        <taxon>Streptomyces aurantiacus group</taxon>
    </lineage>
</organism>
<accession>A0ABZ1JAN2</accession>
<reference evidence="2" key="1">
    <citation type="submission" date="2022-10" db="EMBL/GenBank/DDBJ databases">
        <title>The complete genomes of actinobacterial strains from the NBC collection.</title>
        <authorList>
            <person name="Joergensen T.S."/>
            <person name="Alvarez Arevalo M."/>
            <person name="Sterndorff E.B."/>
            <person name="Faurdal D."/>
            <person name="Vuksanovic O."/>
            <person name="Mourched A.-S."/>
            <person name="Charusanti P."/>
            <person name="Shaw S."/>
            <person name="Blin K."/>
            <person name="Weber T."/>
        </authorList>
    </citation>
    <scope>NUCLEOTIDE SEQUENCE</scope>
    <source>
        <strain evidence="2">NBC_00189</strain>
    </source>
</reference>
<protein>
    <recommendedName>
        <fullName evidence="1">Thiolase C-terminal domain-containing protein</fullName>
    </recommendedName>
</protein>
<evidence type="ECO:0000313" key="2">
    <source>
        <dbReference type="EMBL" id="WTP46989.1"/>
    </source>
</evidence>
<name>A0ABZ1JAN2_9ACTN</name>
<dbReference type="Gene3D" id="3.40.47.10">
    <property type="match status" value="1"/>
</dbReference>
<dbReference type="EMBL" id="CP108133">
    <property type="protein sequence ID" value="WTP46989.1"/>
    <property type="molecule type" value="Genomic_DNA"/>
</dbReference>
<dbReference type="InterPro" id="IPR016039">
    <property type="entry name" value="Thiolase-like"/>
</dbReference>
<dbReference type="InterPro" id="IPR020617">
    <property type="entry name" value="Thiolase_C"/>
</dbReference>
<keyword evidence="3" id="KW-1185">Reference proteome</keyword>
<gene>
    <name evidence="2" type="ORF">OG288_00830</name>
</gene>
<dbReference type="SUPFAM" id="SSF53901">
    <property type="entry name" value="Thiolase-like"/>
    <property type="match status" value="1"/>
</dbReference>
<dbReference type="Proteomes" id="UP001432166">
    <property type="component" value="Chromosome"/>
</dbReference>
<dbReference type="RefSeq" id="WP_328936369.1">
    <property type="nucleotide sequence ID" value="NZ_CP108133.1"/>
</dbReference>